<feature type="domain" description="Response regulatory" evidence="8">
    <location>
        <begin position="3"/>
        <end position="115"/>
    </location>
</feature>
<evidence type="ECO:0000256" key="2">
    <source>
        <dbReference type="ARBA" id="ARBA00023015"/>
    </source>
</evidence>
<dbReference type="InterPro" id="IPR001789">
    <property type="entry name" value="Sig_transdc_resp-reg_receiver"/>
</dbReference>
<dbReference type="InterPro" id="IPR036388">
    <property type="entry name" value="WH-like_DNA-bd_sf"/>
</dbReference>
<evidence type="ECO:0000313" key="10">
    <source>
        <dbReference type="EMBL" id="AKA68128.1"/>
    </source>
</evidence>
<dbReference type="InterPro" id="IPR039420">
    <property type="entry name" value="WalR-like"/>
</dbReference>
<dbReference type="STRING" id="1548.CSCA_1003"/>
<dbReference type="CDD" id="cd17574">
    <property type="entry name" value="REC_OmpR"/>
    <property type="match status" value="1"/>
</dbReference>
<dbReference type="PANTHER" id="PTHR48111:SF2">
    <property type="entry name" value="RESPONSE REGULATOR SAER"/>
    <property type="match status" value="1"/>
</dbReference>
<dbReference type="PROSITE" id="PS50110">
    <property type="entry name" value="RESPONSE_REGULATORY"/>
    <property type="match status" value="1"/>
</dbReference>
<evidence type="ECO:0000256" key="5">
    <source>
        <dbReference type="ARBA" id="ARBA00024867"/>
    </source>
</evidence>
<dbReference type="SMART" id="SM00862">
    <property type="entry name" value="Trans_reg_C"/>
    <property type="match status" value="1"/>
</dbReference>
<sequence length="220" mass="25104">MAKILAVDDDKRILKLIKNALEINNHEVVTLQNAENTPIGNFCEYDLILLDVMMPGIDGFKLCEKIRNSIDSPIIFLTAKTEESAIVKGLTLGGDDYISKPFGVMELNARVDAYLRSQNRGKSTRKLIYENITIDFDKKEISIGGNTINFTKNEYNICEYLALNRGKVFTKQAIFESIYDLGSDTQFSVITEYIRLIRNKFKKFDCSPIETVWGVGYMWK</sequence>
<dbReference type="Gene3D" id="3.40.50.2300">
    <property type="match status" value="1"/>
</dbReference>
<keyword evidence="4" id="KW-0804">Transcription</keyword>
<keyword evidence="11" id="KW-1185">Reference proteome</keyword>
<feature type="domain" description="OmpR/PhoB-type" evidence="9">
    <location>
        <begin position="124"/>
        <end position="220"/>
    </location>
</feature>
<dbReference type="AlphaFoldDB" id="A0A0E3M569"/>
<dbReference type="Pfam" id="PF00072">
    <property type="entry name" value="Response_reg"/>
    <property type="match status" value="1"/>
</dbReference>
<dbReference type="GO" id="GO:0032993">
    <property type="term" value="C:protein-DNA complex"/>
    <property type="evidence" value="ECO:0007669"/>
    <property type="project" value="TreeGrafter"/>
</dbReference>
<evidence type="ECO:0000259" key="8">
    <source>
        <dbReference type="PROSITE" id="PS50110"/>
    </source>
</evidence>
<dbReference type="InterPro" id="IPR001867">
    <property type="entry name" value="OmpR/PhoB-type_DNA-bd"/>
</dbReference>
<dbReference type="PROSITE" id="PS51755">
    <property type="entry name" value="OMPR_PHOB"/>
    <property type="match status" value="1"/>
</dbReference>
<accession>A0A0E3M569</accession>
<dbReference type="HOGENOM" id="CLU_000445_30_3_9"/>
<dbReference type="Proteomes" id="UP000033115">
    <property type="component" value="Chromosome"/>
</dbReference>
<name>A0A0E3M569_CLOSL</name>
<dbReference type="SMART" id="SM00448">
    <property type="entry name" value="REC"/>
    <property type="match status" value="1"/>
</dbReference>
<dbReference type="Pfam" id="PF00486">
    <property type="entry name" value="Trans_reg_C"/>
    <property type="match status" value="1"/>
</dbReference>
<dbReference type="SUPFAM" id="SSF52172">
    <property type="entry name" value="CheY-like"/>
    <property type="match status" value="1"/>
</dbReference>
<dbReference type="InterPro" id="IPR016032">
    <property type="entry name" value="Sig_transdc_resp-reg_C-effctor"/>
</dbReference>
<comment type="function">
    <text evidence="5">May play the central regulatory role in sporulation. It may be an element of the effector pathway responsible for the activation of sporulation genes in response to nutritional stress. Spo0A may act in concert with spo0H (a sigma factor) to control the expression of some genes that are critical to the sporulation process.</text>
</comment>
<dbReference type="Gene3D" id="6.10.250.690">
    <property type="match status" value="1"/>
</dbReference>
<evidence type="ECO:0000256" key="7">
    <source>
        <dbReference type="PROSITE-ProRule" id="PRU01091"/>
    </source>
</evidence>
<feature type="DNA-binding region" description="OmpR/PhoB-type" evidence="7">
    <location>
        <begin position="124"/>
        <end position="220"/>
    </location>
</feature>
<dbReference type="EMBL" id="CP009933">
    <property type="protein sequence ID" value="AKA68128.1"/>
    <property type="molecule type" value="Genomic_DNA"/>
</dbReference>
<keyword evidence="3 7" id="KW-0238">DNA-binding</keyword>
<dbReference type="PANTHER" id="PTHR48111">
    <property type="entry name" value="REGULATOR OF RPOS"/>
    <property type="match status" value="1"/>
</dbReference>
<proteinExistence type="predicted"/>
<dbReference type="Gene3D" id="1.10.10.10">
    <property type="entry name" value="Winged helix-like DNA-binding domain superfamily/Winged helix DNA-binding domain"/>
    <property type="match status" value="1"/>
</dbReference>
<protein>
    <recommendedName>
        <fullName evidence="1">Stage 0 sporulation protein A homolog</fullName>
    </recommendedName>
</protein>
<dbReference type="GO" id="GO:0006355">
    <property type="term" value="P:regulation of DNA-templated transcription"/>
    <property type="evidence" value="ECO:0007669"/>
    <property type="project" value="InterPro"/>
</dbReference>
<dbReference type="InterPro" id="IPR011006">
    <property type="entry name" value="CheY-like_superfamily"/>
</dbReference>
<evidence type="ECO:0000256" key="4">
    <source>
        <dbReference type="ARBA" id="ARBA00023163"/>
    </source>
</evidence>
<feature type="modified residue" description="4-aspartylphosphate" evidence="6">
    <location>
        <position position="51"/>
    </location>
</feature>
<dbReference type="CDD" id="cd00383">
    <property type="entry name" value="trans_reg_C"/>
    <property type="match status" value="1"/>
</dbReference>
<dbReference type="RefSeq" id="WP_029159619.1">
    <property type="nucleotide sequence ID" value="NZ_CP009933.1"/>
</dbReference>
<gene>
    <name evidence="10" type="ORF">CSCA_1003</name>
</gene>
<dbReference type="SUPFAM" id="SSF46894">
    <property type="entry name" value="C-terminal effector domain of the bipartite response regulators"/>
    <property type="match status" value="1"/>
</dbReference>
<keyword evidence="2" id="KW-0805">Transcription regulation</keyword>
<dbReference type="GO" id="GO:0000156">
    <property type="term" value="F:phosphorelay response regulator activity"/>
    <property type="evidence" value="ECO:0007669"/>
    <property type="project" value="TreeGrafter"/>
</dbReference>
<dbReference type="GO" id="GO:0005829">
    <property type="term" value="C:cytosol"/>
    <property type="evidence" value="ECO:0007669"/>
    <property type="project" value="TreeGrafter"/>
</dbReference>
<evidence type="ECO:0000259" key="9">
    <source>
        <dbReference type="PROSITE" id="PS51755"/>
    </source>
</evidence>
<evidence type="ECO:0000313" key="11">
    <source>
        <dbReference type="Proteomes" id="UP000033115"/>
    </source>
</evidence>
<evidence type="ECO:0000256" key="1">
    <source>
        <dbReference type="ARBA" id="ARBA00018672"/>
    </source>
</evidence>
<keyword evidence="6" id="KW-0597">Phosphoprotein</keyword>
<reference evidence="10 11" key="1">
    <citation type="journal article" date="2015" name="J. Biotechnol.">
        <title>Complete genome sequence of a malodorant-producing acetogen, Clostridium scatologenes ATCC 25775(T).</title>
        <authorList>
            <person name="Zhu Z."/>
            <person name="Guo T."/>
            <person name="Zheng H."/>
            <person name="Song T."/>
            <person name="Ouyang P."/>
            <person name="Xie J."/>
        </authorList>
    </citation>
    <scope>NUCLEOTIDE SEQUENCE [LARGE SCALE GENOMIC DNA]</scope>
    <source>
        <strain evidence="10 11">ATCC 25775</strain>
    </source>
</reference>
<evidence type="ECO:0000256" key="3">
    <source>
        <dbReference type="ARBA" id="ARBA00023125"/>
    </source>
</evidence>
<organism evidence="10 11">
    <name type="scientific">Clostridium scatologenes</name>
    <dbReference type="NCBI Taxonomy" id="1548"/>
    <lineage>
        <taxon>Bacteria</taxon>
        <taxon>Bacillati</taxon>
        <taxon>Bacillota</taxon>
        <taxon>Clostridia</taxon>
        <taxon>Eubacteriales</taxon>
        <taxon>Clostridiaceae</taxon>
        <taxon>Clostridium</taxon>
    </lineage>
</organism>
<dbReference type="KEGG" id="csq:CSCA_1003"/>
<dbReference type="GO" id="GO:0000976">
    <property type="term" value="F:transcription cis-regulatory region binding"/>
    <property type="evidence" value="ECO:0007669"/>
    <property type="project" value="TreeGrafter"/>
</dbReference>
<evidence type="ECO:0000256" key="6">
    <source>
        <dbReference type="PROSITE-ProRule" id="PRU00169"/>
    </source>
</evidence>